<dbReference type="AlphaFoldDB" id="A0A0D7CIQ2"/>
<proteinExistence type="predicted"/>
<organism evidence="3 4">
    <name type="scientific">Streptomyces natalensis ATCC 27448</name>
    <dbReference type="NCBI Taxonomy" id="1240678"/>
    <lineage>
        <taxon>Bacteria</taxon>
        <taxon>Bacillati</taxon>
        <taxon>Actinomycetota</taxon>
        <taxon>Actinomycetes</taxon>
        <taxon>Kitasatosporales</taxon>
        <taxon>Streptomycetaceae</taxon>
        <taxon>Streptomyces</taxon>
    </lineage>
</organism>
<dbReference type="PROSITE" id="PS51257">
    <property type="entry name" value="PROKAR_LIPOPROTEIN"/>
    <property type="match status" value="1"/>
</dbReference>
<feature type="signal peptide" evidence="2">
    <location>
        <begin position="1"/>
        <end position="27"/>
    </location>
</feature>
<evidence type="ECO:0000313" key="4">
    <source>
        <dbReference type="Proteomes" id="UP000032458"/>
    </source>
</evidence>
<feature type="compositionally biased region" description="Polar residues" evidence="1">
    <location>
        <begin position="29"/>
        <end position="43"/>
    </location>
</feature>
<feature type="chain" id="PRO_5002318043" description="Lipoprotein" evidence="2">
    <location>
        <begin position="28"/>
        <end position="358"/>
    </location>
</feature>
<gene>
    <name evidence="3" type="ORF">SNA_21945</name>
</gene>
<evidence type="ECO:0008006" key="5">
    <source>
        <dbReference type="Google" id="ProtNLM"/>
    </source>
</evidence>
<protein>
    <recommendedName>
        <fullName evidence="5">Lipoprotein</fullName>
    </recommendedName>
</protein>
<reference evidence="3 4" key="1">
    <citation type="submission" date="2014-09" db="EMBL/GenBank/DDBJ databases">
        <title>Draft genome sequence of Streptomyces natalensis ATCC 27448, producer of the antifungal pimaricin.</title>
        <authorList>
            <person name="Mendes M.V."/>
            <person name="Beites T."/>
            <person name="Pires S."/>
            <person name="Santos C.L."/>
            <person name="Moradas-Ferreira P."/>
        </authorList>
    </citation>
    <scope>NUCLEOTIDE SEQUENCE [LARGE SCALE GENOMIC DNA]</scope>
    <source>
        <strain evidence="3 4">ATCC 27448</strain>
    </source>
</reference>
<evidence type="ECO:0000313" key="3">
    <source>
        <dbReference type="EMBL" id="KIZ15931.1"/>
    </source>
</evidence>
<sequence>MRNIRFMRAAAGGAVVTLLVAGGTACGGDTQSQPQTSTGQNQQKQRKAYDPATKFASSGPRLPKAVLLDVEDSTTKTLAAPHVTLRGGTAWAATSQRLLAIDPETGRGRATFRPEGESTEYNARADGGRLDIVAPQTVTVGGRHLVVQSFGITVRGQGTTPAHSAIEIVAADADAVRPAWRHVVELPKEFADLAGSSISTAVVGVQGATAVVRVKDKDKAGVVAIDLAARKVVWGERHFTPVAVAAGQVVGLVSTGSWSPESLQARAVRDGATAWTKATEDGTAVAAGPGLVLVQGLKGKPFGNVTAVVIASGKELSFRAPSGHGAPAQCQYDRRSVVVCASGGAEAFGMDPHTAKVL</sequence>
<feature type="region of interest" description="Disordered" evidence="1">
    <location>
        <begin position="26"/>
        <end position="60"/>
    </location>
</feature>
<dbReference type="Proteomes" id="UP000032458">
    <property type="component" value="Unassembled WGS sequence"/>
</dbReference>
<dbReference type="EMBL" id="JRKI01000029">
    <property type="protein sequence ID" value="KIZ15931.1"/>
    <property type="molecule type" value="Genomic_DNA"/>
</dbReference>
<accession>A0A0D7CIQ2</accession>
<evidence type="ECO:0000256" key="1">
    <source>
        <dbReference type="SAM" id="MobiDB-lite"/>
    </source>
</evidence>
<keyword evidence="4" id="KW-1185">Reference proteome</keyword>
<evidence type="ECO:0000256" key="2">
    <source>
        <dbReference type="SAM" id="SignalP"/>
    </source>
</evidence>
<name>A0A0D7CIQ2_9ACTN</name>
<keyword evidence="2" id="KW-0732">Signal</keyword>
<dbReference type="PATRIC" id="fig|1240678.4.peg.4677"/>
<comment type="caution">
    <text evidence="3">The sequence shown here is derived from an EMBL/GenBank/DDBJ whole genome shotgun (WGS) entry which is preliminary data.</text>
</comment>